<reference evidence="1" key="1">
    <citation type="submission" date="2020-11" db="EMBL/GenBank/DDBJ databases">
        <authorList>
            <consortium name="DOE Joint Genome Institute"/>
            <person name="Ahrendt S."/>
            <person name="Riley R."/>
            <person name="Andreopoulos W."/>
            <person name="Labutti K."/>
            <person name="Pangilinan J."/>
            <person name="Ruiz-Duenas F.J."/>
            <person name="Barrasa J.M."/>
            <person name="Sanchez-Garcia M."/>
            <person name="Camarero S."/>
            <person name="Miyauchi S."/>
            <person name="Serrano A."/>
            <person name="Linde D."/>
            <person name="Babiker R."/>
            <person name="Drula E."/>
            <person name="Ayuso-Fernandez I."/>
            <person name="Pacheco R."/>
            <person name="Padilla G."/>
            <person name="Ferreira P."/>
            <person name="Barriuso J."/>
            <person name="Kellner H."/>
            <person name="Castanera R."/>
            <person name="Alfaro M."/>
            <person name="Ramirez L."/>
            <person name="Pisabarro A.G."/>
            <person name="Kuo A."/>
            <person name="Tritt A."/>
            <person name="Lipzen A."/>
            <person name="He G."/>
            <person name="Yan M."/>
            <person name="Ng V."/>
            <person name="Cullen D."/>
            <person name="Martin F."/>
            <person name="Rosso M.-N."/>
            <person name="Henrissat B."/>
            <person name="Hibbett D."/>
            <person name="Martinez A.T."/>
            <person name="Grigoriev I.V."/>
        </authorList>
    </citation>
    <scope>NUCLEOTIDE SEQUENCE</scope>
    <source>
        <strain evidence="1">CIRM-BRFM 674</strain>
    </source>
</reference>
<gene>
    <name evidence="1" type="ORF">BDN70DRAFT_627592</name>
</gene>
<comment type="caution">
    <text evidence="1">The sequence shown here is derived from an EMBL/GenBank/DDBJ whole genome shotgun (WGS) entry which is preliminary data.</text>
</comment>
<dbReference type="Proteomes" id="UP000807469">
    <property type="component" value="Unassembled WGS sequence"/>
</dbReference>
<protein>
    <submittedName>
        <fullName evidence="1">Uncharacterized protein</fullName>
    </submittedName>
</protein>
<keyword evidence="2" id="KW-1185">Reference proteome</keyword>
<evidence type="ECO:0000313" key="2">
    <source>
        <dbReference type="Proteomes" id="UP000807469"/>
    </source>
</evidence>
<dbReference type="EMBL" id="MU155136">
    <property type="protein sequence ID" value="KAF9485278.1"/>
    <property type="molecule type" value="Genomic_DNA"/>
</dbReference>
<accession>A0A9P5ZDR7</accession>
<name>A0A9P5ZDR7_9AGAR</name>
<sequence length="78" mass="8971">MPFVLEPSCAHEQRSAHGKFTDRKRSRRKKIFCSEALKLQGFEFYCCVLISSHFGPFVCFPIQPSGFKLQAWCLNGVE</sequence>
<proteinExistence type="predicted"/>
<organism evidence="1 2">
    <name type="scientific">Pholiota conissans</name>
    <dbReference type="NCBI Taxonomy" id="109636"/>
    <lineage>
        <taxon>Eukaryota</taxon>
        <taxon>Fungi</taxon>
        <taxon>Dikarya</taxon>
        <taxon>Basidiomycota</taxon>
        <taxon>Agaricomycotina</taxon>
        <taxon>Agaricomycetes</taxon>
        <taxon>Agaricomycetidae</taxon>
        <taxon>Agaricales</taxon>
        <taxon>Agaricineae</taxon>
        <taxon>Strophariaceae</taxon>
        <taxon>Pholiota</taxon>
    </lineage>
</organism>
<evidence type="ECO:0000313" key="1">
    <source>
        <dbReference type="EMBL" id="KAF9485278.1"/>
    </source>
</evidence>
<dbReference type="AlphaFoldDB" id="A0A9P5ZDR7"/>